<dbReference type="PRINTS" id="PR00417">
    <property type="entry name" value="PRTPISMRASEI"/>
</dbReference>
<evidence type="ECO:0000259" key="11">
    <source>
        <dbReference type="PROSITE" id="PS50880"/>
    </source>
</evidence>
<evidence type="ECO:0000256" key="7">
    <source>
        <dbReference type="ARBA" id="ARBA00023029"/>
    </source>
</evidence>
<dbReference type="InterPro" id="IPR028612">
    <property type="entry name" value="Topoisom_1_IA"/>
</dbReference>
<comment type="catalytic activity">
    <reaction evidence="1 10">
        <text>ATP-independent breakage of single-stranded DNA, followed by passage and rejoining.</text>
        <dbReference type="EC" id="5.6.2.1"/>
    </reaction>
</comment>
<dbReference type="GO" id="GO:0006265">
    <property type="term" value="P:DNA topological change"/>
    <property type="evidence" value="ECO:0007669"/>
    <property type="project" value="UniProtKB-UniRule"/>
</dbReference>
<feature type="site" description="Interaction with DNA" evidence="10">
    <location>
        <position position="147"/>
    </location>
</feature>
<evidence type="ECO:0000256" key="10">
    <source>
        <dbReference type="HAMAP-Rule" id="MF_00952"/>
    </source>
</evidence>
<dbReference type="EMBL" id="PEWA01000024">
    <property type="protein sequence ID" value="PIU73480.1"/>
    <property type="molecule type" value="Genomic_DNA"/>
</dbReference>
<dbReference type="PROSITE" id="PS50880">
    <property type="entry name" value="TOPRIM"/>
    <property type="match status" value="1"/>
</dbReference>
<comment type="similarity">
    <text evidence="2 10">Belongs to the type IA topoisomerase family.</text>
</comment>
<dbReference type="SUPFAM" id="SSF56712">
    <property type="entry name" value="Prokaryotic type I DNA topoisomerase"/>
    <property type="match status" value="1"/>
</dbReference>
<feature type="site" description="Interaction with DNA" evidence="10">
    <location>
        <position position="497"/>
    </location>
</feature>
<dbReference type="InterPro" id="IPR034149">
    <property type="entry name" value="TOPRIM_TopoI"/>
</dbReference>
<evidence type="ECO:0000256" key="2">
    <source>
        <dbReference type="ARBA" id="ARBA00009446"/>
    </source>
</evidence>
<dbReference type="InterPro" id="IPR003601">
    <property type="entry name" value="Topo_IA_2"/>
</dbReference>
<dbReference type="Gene3D" id="1.10.460.10">
    <property type="entry name" value="Topoisomerase I, domain 2"/>
    <property type="match status" value="1"/>
</dbReference>
<dbReference type="SUPFAM" id="SSF57783">
    <property type="entry name" value="Zinc beta-ribbon"/>
    <property type="match status" value="1"/>
</dbReference>
<feature type="domain" description="Toprim" evidence="11">
    <location>
        <begin position="6"/>
        <end position="116"/>
    </location>
</feature>
<dbReference type="Gene3D" id="3.40.50.140">
    <property type="match status" value="1"/>
</dbReference>
<dbReference type="PANTHER" id="PTHR42785:SF1">
    <property type="entry name" value="DNA TOPOISOMERASE"/>
    <property type="match status" value="1"/>
</dbReference>
<feature type="site" description="Interaction with DNA" evidence="10">
    <location>
        <position position="315"/>
    </location>
</feature>
<keyword evidence="5" id="KW-0862">Zinc</keyword>
<organism evidence="13 14">
    <name type="scientific">Candidatus Shapirobacteria bacterium CG06_land_8_20_14_3_00_40_12</name>
    <dbReference type="NCBI Taxonomy" id="1974881"/>
    <lineage>
        <taxon>Bacteria</taxon>
        <taxon>Candidatus Shapironibacteriota</taxon>
    </lineage>
</organism>
<dbReference type="InterPro" id="IPR013825">
    <property type="entry name" value="Topo_IA_cen_sub2"/>
</dbReference>
<feature type="site" description="Interaction with DNA" evidence="10">
    <location>
        <position position="36"/>
    </location>
</feature>
<dbReference type="InterPro" id="IPR005733">
    <property type="entry name" value="TopoI_bac-type"/>
</dbReference>
<dbReference type="InterPro" id="IPR000380">
    <property type="entry name" value="Topo_IA"/>
</dbReference>
<dbReference type="Gene3D" id="1.10.290.10">
    <property type="entry name" value="Topoisomerase I, domain 4"/>
    <property type="match status" value="1"/>
</dbReference>
<dbReference type="Pfam" id="PF01751">
    <property type="entry name" value="Toprim"/>
    <property type="match status" value="1"/>
</dbReference>
<dbReference type="InterPro" id="IPR023406">
    <property type="entry name" value="Topo_IA_AS"/>
</dbReference>
<dbReference type="InterPro" id="IPR013826">
    <property type="entry name" value="Topo_IA_cen_sub3"/>
</dbReference>
<evidence type="ECO:0000256" key="6">
    <source>
        <dbReference type="ARBA" id="ARBA00022842"/>
    </source>
</evidence>
<gene>
    <name evidence="10" type="primary">topA</name>
    <name evidence="13" type="ORF">COS78_02125</name>
</gene>
<evidence type="ECO:0000256" key="3">
    <source>
        <dbReference type="ARBA" id="ARBA00022723"/>
    </source>
</evidence>
<evidence type="ECO:0000313" key="14">
    <source>
        <dbReference type="Proteomes" id="UP000231407"/>
    </source>
</evidence>
<keyword evidence="8 10" id="KW-0238">DNA-binding</keyword>
<name>A0A2M7ASA0_9BACT</name>
<comment type="subunit">
    <text evidence="10">Monomer.</text>
</comment>
<dbReference type="PROSITE" id="PS00396">
    <property type="entry name" value="TOPO_IA_1"/>
    <property type="match status" value="1"/>
</dbReference>
<keyword evidence="6" id="KW-0460">Magnesium</keyword>
<dbReference type="HAMAP" id="MF_00952">
    <property type="entry name" value="Topoisom_1_prok"/>
    <property type="match status" value="1"/>
</dbReference>
<keyword evidence="4" id="KW-0863">Zinc-finger</keyword>
<feature type="domain" description="Topo IA-type catalytic" evidence="12">
    <location>
        <begin position="136"/>
        <end position="566"/>
    </location>
</feature>
<evidence type="ECO:0000256" key="4">
    <source>
        <dbReference type="ARBA" id="ARBA00022771"/>
    </source>
</evidence>
<feature type="site" description="Interaction with DNA" evidence="10">
    <location>
        <position position="146"/>
    </location>
</feature>
<accession>A0A2M7ASA0</accession>
<feature type="site" description="Interaction with DNA" evidence="10">
    <location>
        <position position="150"/>
    </location>
</feature>
<dbReference type="EC" id="5.6.2.1" evidence="10"/>
<dbReference type="GO" id="GO:0008270">
    <property type="term" value="F:zinc ion binding"/>
    <property type="evidence" value="ECO:0007669"/>
    <property type="project" value="UniProtKB-KW"/>
</dbReference>
<dbReference type="SMART" id="SM00436">
    <property type="entry name" value="TOP1Bc"/>
    <property type="match status" value="1"/>
</dbReference>
<sequence>MIVMKKGLLVVESPTKARTIGKYLANSFEVVATVGHFRDLPKSTMGVELKGSFEIEYVLDPKKKEVISKLLSMADKADKIYLASDPDREGEAIAWHTEWLFNNSKLKGEKEIKRISFHEITKEAVEEALEKARGIDMNLVNAQQGRRVLDRVVGYSLSPVLWRKVRRGLSAGRVQSVAVRLIVEREKEIEAFKREKFYRVEAWFDKENKEFRADLFKVGEKPFIQSAKLKLFDGDYSFSKSIFDQEEKVKNFREGLEKEFEVEKVEGREINKIPLPAFTTSKIQQAAARRFGWSGKQTMTLAQRLYERGLITYHRTDAVYLSPKAVEEFRSYITKTYGESYAVVKPRFYKNNSKNAQEAHEAIRPTRVAVVSPDEIDSKEKKLYELIWKRAVATQAAAARLRNTTLLLKNGTALFKAMGVKVEFNGFYRISGDKHDDQLLPDLKAGEKVESRDIKIVETETQPPPRYTDASLVGSMEKQGIGRPSTYAPIISTIIFRQYIDREEGKFKPTSLGQAVSEFLVTNFEKIVSLPFTVNMEEGLDKIAAGVLDWKKMMTDFWKDFGKEIKSVEKNAERVKVATEATGEKCPECKEGDLVIRVGRFGKFISCSRFPDCKYRTSFKEDAGFKCPTCGADGVVRRTKTGKRFYGCSSYPKCKWAGWKKP</sequence>
<dbReference type="Pfam" id="PF01131">
    <property type="entry name" value="Topoisom_bac"/>
    <property type="match status" value="1"/>
</dbReference>
<feature type="active site" description="O-(5'-phospho-DNA)-tyrosine intermediate" evidence="10">
    <location>
        <position position="313"/>
    </location>
</feature>
<evidence type="ECO:0000256" key="1">
    <source>
        <dbReference type="ARBA" id="ARBA00000213"/>
    </source>
</evidence>
<dbReference type="InterPro" id="IPR013498">
    <property type="entry name" value="Topo_IA_Znf"/>
</dbReference>
<evidence type="ECO:0000256" key="8">
    <source>
        <dbReference type="ARBA" id="ARBA00023125"/>
    </source>
</evidence>
<dbReference type="CDD" id="cd00186">
    <property type="entry name" value="TOP1Ac"/>
    <property type="match status" value="1"/>
</dbReference>
<keyword evidence="9 10" id="KW-0413">Isomerase</keyword>
<dbReference type="InterPro" id="IPR013824">
    <property type="entry name" value="Topo_IA_cen_sub1"/>
</dbReference>
<evidence type="ECO:0000256" key="5">
    <source>
        <dbReference type="ARBA" id="ARBA00022833"/>
    </source>
</evidence>
<dbReference type="CDD" id="cd03363">
    <property type="entry name" value="TOPRIM_TopoIA_TopoI"/>
    <property type="match status" value="1"/>
</dbReference>
<dbReference type="GO" id="GO:0005694">
    <property type="term" value="C:chromosome"/>
    <property type="evidence" value="ECO:0007669"/>
    <property type="project" value="InterPro"/>
</dbReference>
<feature type="site" description="Interaction with DNA" evidence="10">
    <location>
        <position position="162"/>
    </location>
</feature>
<dbReference type="InterPro" id="IPR013497">
    <property type="entry name" value="Topo_IA_cen"/>
</dbReference>
<dbReference type="InterPro" id="IPR003602">
    <property type="entry name" value="Topo_IA_DNA-bd_dom"/>
</dbReference>
<reference evidence="14" key="1">
    <citation type="submission" date="2017-09" db="EMBL/GenBank/DDBJ databases">
        <title>Depth-based differentiation of microbial function through sediment-hosted aquifers and enrichment of novel symbionts in the deep terrestrial subsurface.</title>
        <authorList>
            <person name="Probst A.J."/>
            <person name="Ladd B."/>
            <person name="Jarett J.K."/>
            <person name="Geller-Mcgrath D.E."/>
            <person name="Sieber C.M.K."/>
            <person name="Emerson J.B."/>
            <person name="Anantharaman K."/>
            <person name="Thomas B.C."/>
            <person name="Malmstrom R."/>
            <person name="Stieglmeier M."/>
            <person name="Klingl A."/>
            <person name="Woyke T."/>
            <person name="Ryan C.M."/>
            <person name="Banfield J.F."/>
        </authorList>
    </citation>
    <scope>NUCLEOTIDE SEQUENCE [LARGE SCALE GENOMIC DNA]</scope>
</reference>
<dbReference type="SMART" id="SM00493">
    <property type="entry name" value="TOPRIM"/>
    <property type="match status" value="1"/>
</dbReference>
<comment type="function">
    <text evidence="10">Releases the supercoiling and torsional tension of DNA, which is introduced during the DNA replication and transcription, by transiently cleaving and rejoining one strand of the DNA duplex. Introduces a single-strand break via transesterification at a target site in duplex DNA. The scissile phosphodiester is attacked by the catalytic tyrosine of the enzyme, resulting in the formation of a DNA-(5'-phosphotyrosyl)-enzyme intermediate and the expulsion of a 3'-OH DNA strand. The free DNA strand then undergoes passage around the unbroken strand, thus removing DNA supercoils. Finally, in the religation step, the DNA 3'-OH attacks the covalent intermediate to expel the active-site tyrosine and restore the DNA phosphodiester backbone.</text>
</comment>
<dbReference type="GO" id="GO:0003917">
    <property type="term" value="F:DNA topoisomerase type I (single strand cut, ATP-independent) activity"/>
    <property type="evidence" value="ECO:0007669"/>
    <property type="project" value="UniProtKB-UniRule"/>
</dbReference>
<protein>
    <recommendedName>
        <fullName evidence="10">DNA topoisomerase 1</fullName>
        <ecNumber evidence="10">5.6.2.1</ecNumber>
    </recommendedName>
    <alternativeName>
        <fullName evidence="10">DNA topoisomerase I</fullName>
    </alternativeName>
</protein>
<dbReference type="Gene3D" id="3.30.65.10">
    <property type="entry name" value="Bacterial Topoisomerase I, domain 1"/>
    <property type="match status" value="2"/>
</dbReference>
<dbReference type="InterPro" id="IPR006171">
    <property type="entry name" value="TOPRIM_dom"/>
</dbReference>
<evidence type="ECO:0000313" key="13">
    <source>
        <dbReference type="EMBL" id="PIU73480.1"/>
    </source>
</evidence>
<dbReference type="PROSITE" id="PS52039">
    <property type="entry name" value="TOPO_IA_2"/>
    <property type="match status" value="1"/>
</dbReference>
<dbReference type="Pfam" id="PF01396">
    <property type="entry name" value="Zn_ribbon_Top1"/>
    <property type="match status" value="2"/>
</dbReference>
<feature type="site" description="Interaction with DNA" evidence="10">
    <location>
        <position position="155"/>
    </location>
</feature>
<dbReference type="Gene3D" id="2.70.20.10">
    <property type="entry name" value="Topoisomerase I, domain 3"/>
    <property type="match status" value="1"/>
</dbReference>
<dbReference type="SMART" id="SM00437">
    <property type="entry name" value="TOP1Ac"/>
    <property type="match status" value="1"/>
</dbReference>
<comment type="caution">
    <text evidence="13">The sequence shown here is derived from an EMBL/GenBank/DDBJ whole genome shotgun (WGS) entry which is preliminary data.</text>
</comment>
<dbReference type="InterPro" id="IPR023405">
    <property type="entry name" value="Topo_IA_core_domain"/>
</dbReference>
<keyword evidence="7 10" id="KW-0799">Topoisomerase</keyword>
<dbReference type="GO" id="GO:0003677">
    <property type="term" value="F:DNA binding"/>
    <property type="evidence" value="ECO:0007669"/>
    <property type="project" value="UniProtKB-KW"/>
</dbReference>
<dbReference type="AlphaFoldDB" id="A0A2M7ASA0"/>
<evidence type="ECO:0000259" key="12">
    <source>
        <dbReference type="PROSITE" id="PS52039"/>
    </source>
</evidence>
<dbReference type="Proteomes" id="UP000231407">
    <property type="component" value="Unassembled WGS sequence"/>
</dbReference>
<proteinExistence type="inferred from homology"/>
<keyword evidence="3" id="KW-0479">Metal-binding</keyword>
<dbReference type="NCBIfam" id="TIGR01051">
    <property type="entry name" value="topA_bact"/>
    <property type="match status" value="1"/>
</dbReference>
<evidence type="ECO:0000256" key="9">
    <source>
        <dbReference type="ARBA" id="ARBA00023235"/>
    </source>
</evidence>
<feature type="region of interest" description="Interaction with DNA" evidence="10">
    <location>
        <begin position="170"/>
        <end position="175"/>
    </location>
</feature>
<dbReference type="PANTHER" id="PTHR42785">
    <property type="entry name" value="DNA TOPOISOMERASE, TYPE IA, CORE"/>
    <property type="match status" value="1"/>
</dbReference>